<protein>
    <recommendedName>
        <fullName evidence="3">t-SNARE coiled-coil homology domain-containing protein</fullName>
    </recommendedName>
</protein>
<feature type="compositionally biased region" description="Basic and acidic residues" evidence="2">
    <location>
        <begin position="14"/>
        <end position="36"/>
    </location>
</feature>
<feature type="domain" description="T-SNARE coiled-coil homology" evidence="3">
    <location>
        <begin position="194"/>
        <end position="256"/>
    </location>
</feature>
<evidence type="ECO:0000259" key="3">
    <source>
        <dbReference type="PROSITE" id="PS50192"/>
    </source>
</evidence>
<evidence type="ECO:0000313" key="5">
    <source>
        <dbReference type="Proteomes" id="UP001189429"/>
    </source>
</evidence>
<name>A0ABN9R3X5_9DINO</name>
<proteinExistence type="inferred from homology"/>
<dbReference type="SMART" id="SM00397">
    <property type="entry name" value="t_SNARE"/>
    <property type="match status" value="1"/>
</dbReference>
<reference evidence="4" key="1">
    <citation type="submission" date="2023-10" db="EMBL/GenBank/DDBJ databases">
        <authorList>
            <person name="Chen Y."/>
            <person name="Shah S."/>
            <person name="Dougan E. K."/>
            <person name="Thang M."/>
            <person name="Chan C."/>
        </authorList>
    </citation>
    <scope>NUCLEOTIDE SEQUENCE [LARGE SCALE GENOMIC DNA]</scope>
</reference>
<comment type="similarity">
    <text evidence="1">Belongs to the syntaxin family.</text>
</comment>
<dbReference type="PANTHER" id="PTHR19957">
    <property type="entry name" value="SYNTAXIN"/>
    <property type="match status" value="1"/>
</dbReference>
<keyword evidence="5" id="KW-1185">Reference proteome</keyword>
<feature type="compositionally biased region" description="Polar residues" evidence="2">
    <location>
        <begin position="237"/>
        <end position="246"/>
    </location>
</feature>
<feature type="compositionally biased region" description="Basic and acidic residues" evidence="2">
    <location>
        <begin position="146"/>
        <end position="158"/>
    </location>
</feature>
<feature type="region of interest" description="Disordered" evidence="2">
    <location>
        <begin position="135"/>
        <end position="178"/>
    </location>
</feature>
<evidence type="ECO:0000256" key="1">
    <source>
        <dbReference type="ARBA" id="ARBA00009063"/>
    </source>
</evidence>
<accession>A0ABN9R3X5</accession>
<dbReference type="InterPro" id="IPR045242">
    <property type="entry name" value="Syntaxin"/>
</dbReference>
<feature type="region of interest" description="Disordered" evidence="2">
    <location>
        <begin position="1"/>
        <end position="36"/>
    </location>
</feature>
<dbReference type="PROSITE" id="PS50192">
    <property type="entry name" value="T_SNARE"/>
    <property type="match status" value="1"/>
</dbReference>
<feature type="region of interest" description="Disordered" evidence="2">
    <location>
        <begin position="237"/>
        <end position="257"/>
    </location>
</feature>
<sequence>MSFRDFGGGGSDAGGHDWRQQPKQRRNEDESSFERGIRANIRELQECVRGADDQVEHARKGPSGRGRGRDSAEAMVERAQELARSTDQLFRDWTVHLAGEPFERQRKKLSFEKLRAAFDEEAALLKDVARRHEAVPADARSTHSRARGDATAPERDFEVAGLLDDSPVAGGPMPHRDEEERLRTQIVQEAALRSRIAQEREEGIRRIQGQVREVNHIFRDLASMVTDQGMQFETIEQQASSASMSTREAGEELKRAAERQKNARERLCWMVAGVALLLFLLVLPSLPRSLLTSSSPQEDVAVKATGMPRAPVVPERYKSVSVPGLADGQLGLLPEGSVVVHDTARLAR</sequence>
<feature type="compositionally biased region" description="Gly residues" evidence="2">
    <location>
        <begin position="1"/>
        <end position="13"/>
    </location>
</feature>
<dbReference type="CDD" id="cd15840">
    <property type="entry name" value="SNARE_Qa"/>
    <property type="match status" value="1"/>
</dbReference>
<gene>
    <name evidence="4" type="ORF">PCOR1329_LOCUS17388</name>
</gene>
<feature type="region of interest" description="Disordered" evidence="2">
    <location>
        <begin position="48"/>
        <end position="74"/>
    </location>
</feature>
<dbReference type="SUPFAM" id="SSF47661">
    <property type="entry name" value="t-snare proteins"/>
    <property type="match status" value="1"/>
</dbReference>
<dbReference type="EMBL" id="CAUYUJ010005391">
    <property type="protein sequence ID" value="CAK0813482.1"/>
    <property type="molecule type" value="Genomic_DNA"/>
</dbReference>
<dbReference type="InterPro" id="IPR010989">
    <property type="entry name" value="SNARE"/>
</dbReference>
<organism evidence="4 5">
    <name type="scientific">Prorocentrum cordatum</name>
    <dbReference type="NCBI Taxonomy" id="2364126"/>
    <lineage>
        <taxon>Eukaryota</taxon>
        <taxon>Sar</taxon>
        <taxon>Alveolata</taxon>
        <taxon>Dinophyceae</taxon>
        <taxon>Prorocentrales</taxon>
        <taxon>Prorocentraceae</taxon>
        <taxon>Prorocentrum</taxon>
    </lineage>
</organism>
<dbReference type="SUPFAM" id="SSF58038">
    <property type="entry name" value="SNARE fusion complex"/>
    <property type="match status" value="1"/>
</dbReference>
<evidence type="ECO:0000256" key="2">
    <source>
        <dbReference type="SAM" id="MobiDB-lite"/>
    </source>
</evidence>
<comment type="caution">
    <text evidence="4">The sequence shown here is derived from an EMBL/GenBank/DDBJ whole genome shotgun (WGS) entry which is preliminary data.</text>
</comment>
<evidence type="ECO:0000313" key="4">
    <source>
        <dbReference type="EMBL" id="CAK0813482.1"/>
    </source>
</evidence>
<dbReference type="Gene3D" id="1.20.5.110">
    <property type="match status" value="1"/>
</dbReference>
<dbReference type="Proteomes" id="UP001189429">
    <property type="component" value="Unassembled WGS sequence"/>
</dbReference>
<dbReference type="PANTHER" id="PTHR19957:SF38">
    <property type="entry name" value="LD27581P"/>
    <property type="match status" value="1"/>
</dbReference>
<feature type="compositionally biased region" description="Basic and acidic residues" evidence="2">
    <location>
        <begin position="248"/>
        <end position="257"/>
    </location>
</feature>
<dbReference type="InterPro" id="IPR000727">
    <property type="entry name" value="T_SNARE_dom"/>
</dbReference>
<feature type="compositionally biased region" description="Basic and acidic residues" evidence="2">
    <location>
        <begin position="48"/>
        <end position="59"/>
    </location>
</feature>